<keyword evidence="2" id="KW-0614">Plasmid</keyword>
<evidence type="ECO:0000256" key="1">
    <source>
        <dbReference type="SAM" id="MobiDB-lite"/>
    </source>
</evidence>
<geneLocation type="plasmid" evidence="2">
    <name>pKP-13-14-NDM-9</name>
</geneLocation>
<name>A0A6G6AQF0_KLEPN</name>
<evidence type="ECO:0000313" key="2">
    <source>
        <dbReference type="EMBL" id="QID23998.1"/>
    </source>
</evidence>
<dbReference type="EMBL" id="MN175386">
    <property type="protein sequence ID" value="QID23998.1"/>
    <property type="molecule type" value="Genomic_DNA"/>
</dbReference>
<proteinExistence type="predicted"/>
<organism evidence="2">
    <name type="scientific">Klebsiella pneumoniae</name>
    <dbReference type="NCBI Taxonomy" id="573"/>
    <lineage>
        <taxon>Bacteria</taxon>
        <taxon>Pseudomonadati</taxon>
        <taxon>Pseudomonadota</taxon>
        <taxon>Gammaproteobacteria</taxon>
        <taxon>Enterobacterales</taxon>
        <taxon>Enterobacteriaceae</taxon>
        <taxon>Klebsiella/Raoultella group</taxon>
        <taxon>Klebsiella</taxon>
        <taxon>Klebsiella pneumoniae complex</taxon>
    </lineage>
</organism>
<accession>A0A6G6AQF0</accession>
<sequence>MINSPDNGERVHSLLCGREALAKPPGAAGISPKGSDLTSLISADSHKRHV</sequence>
<reference evidence="2" key="1">
    <citation type="submission" date="2019-07" db="EMBL/GenBank/DDBJ databases">
        <authorList>
            <person name="Cheng J."/>
        </authorList>
    </citation>
    <scope>NUCLEOTIDE SEQUENCE</scope>
    <source>
        <strain evidence="2">KP-13-14</strain>
        <plasmid evidence="2">pKP-13-14-NDM-9</plasmid>
    </source>
</reference>
<protein>
    <submittedName>
        <fullName evidence="2">Uncharacterized protein</fullName>
    </submittedName>
</protein>
<feature type="region of interest" description="Disordered" evidence="1">
    <location>
        <begin position="24"/>
        <end position="50"/>
    </location>
</feature>
<dbReference type="AlphaFoldDB" id="A0A6G6AQF0"/>